<feature type="region of interest" description="Disordered" evidence="1">
    <location>
        <begin position="38"/>
        <end position="58"/>
    </location>
</feature>
<dbReference type="Proteomes" id="UP001604336">
    <property type="component" value="Unassembled WGS sequence"/>
</dbReference>
<dbReference type="PANTHER" id="PTHR35109">
    <property type="entry name" value="GLUTAMATE RACEMASE"/>
    <property type="match status" value="1"/>
</dbReference>
<dbReference type="AlphaFoldDB" id="A0ABD1THA6"/>
<sequence length="110" mass="12460">MARAGIMKTKLLLLDRQVEVKPVGRCISKLARSNYKRKTKGSVEGGDMVQQEHNGPLGWLPHPRTGIYFPKGHESVMDDVPTDAACFDRTYWLRNIEGVDRPDLPDNLQQ</sequence>
<evidence type="ECO:0000313" key="2">
    <source>
        <dbReference type="EMBL" id="KAL2512095.1"/>
    </source>
</evidence>
<name>A0ABD1THA6_9LAMI</name>
<protein>
    <submittedName>
        <fullName evidence="2">Uncharacterized protein</fullName>
    </submittedName>
</protein>
<comment type="caution">
    <text evidence="2">The sequence shown here is derived from an EMBL/GenBank/DDBJ whole genome shotgun (WGS) entry which is preliminary data.</text>
</comment>
<accession>A0ABD1THA6</accession>
<reference evidence="3" key="1">
    <citation type="submission" date="2024-07" db="EMBL/GenBank/DDBJ databases">
        <title>Two chromosome-level genome assemblies of Korean endemic species Abeliophyllum distichum and Forsythia ovata (Oleaceae).</title>
        <authorList>
            <person name="Jang H."/>
        </authorList>
    </citation>
    <scope>NUCLEOTIDE SEQUENCE [LARGE SCALE GENOMIC DNA]</scope>
</reference>
<gene>
    <name evidence="2" type="ORF">Adt_17695</name>
</gene>
<organism evidence="2 3">
    <name type="scientific">Abeliophyllum distichum</name>
    <dbReference type="NCBI Taxonomy" id="126358"/>
    <lineage>
        <taxon>Eukaryota</taxon>
        <taxon>Viridiplantae</taxon>
        <taxon>Streptophyta</taxon>
        <taxon>Embryophyta</taxon>
        <taxon>Tracheophyta</taxon>
        <taxon>Spermatophyta</taxon>
        <taxon>Magnoliopsida</taxon>
        <taxon>eudicotyledons</taxon>
        <taxon>Gunneridae</taxon>
        <taxon>Pentapetalae</taxon>
        <taxon>asterids</taxon>
        <taxon>lamiids</taxon>
        <taxon>Lamiales</taxon>
        <taxon>Oleaceae</taxon>
        <taxon>Forsythieae</taxon>
        <taxon>Abeliophyllum</taxon>
    </lineage>
</organism>
<dbReference type="PANTHER" id="PTHR35109:SF1">
    <property type="entry name" value="GLUTAMATE RACEMASE"/>
    <property type="match status" value="1"/>
</dbReference>
<evidence type="ECO:0000313" key="3">
    <source>
        <dbReference type="Proteomes" id="UP001604336"/>
    </source>
</evidence>
<proteinExistence type="predicted"/>
<dbReference type="EMBL" id="JBFOLK010000005">
    <property type="protein sequence ID" value="KAL2512095.1"/>
    <property type="molecule type" value="Genomic_DNA"/>
</dbReference>
<keyword evidence="3" id="KW-1185">Reference proteome</keyword>
<evidence type="ECO:0000256" key="1">
    <source>
        <dbReference type="SAM" id="MobiDB-lite"/>
    </source>
</evidence>